<dbReference type="Proteomes" id="UP000325785">
    <property type="component" value="Plasmid pRIdsm_01"/>
</dbReference>
<accession>A0A0T5P729</accession>
<protein>
    <submittedName>
        <fullName evidence="2">Uncharacterized protein</fullName>
    </submittedName>
</protein>
<dbReference type="EMBL" id="CP031599">
    <property type="protein sequence ID" value="QEW29587.1"/>
    <property type="molecule type" value="Genomic_DNA"/>
</dbReference>
<dbReference type="OrthoDB" id="7885920at2"/>
<geneLocation type="plasmid" evidence="5">
    <name>pridsm_01</name>
</geneLocation>
<evidence type="ECO:0000313" key="3">
    <source>
        <dbReference type="EMBL" id="QEW29587.1"/>
    </source>
</evidence>
<evidence type="ECO:0000313" key="5">
    <source>
        <dbReference type="Proteomes" id="UP000325785"/>
    </source>
</evidence>
<dbReference type="PATRIC" id="fig|540747.5.peg.748"/>
<dbReference type="Proteomes" id="UP000051401">
    <property type="component" value="Unassembled WGS sequence"/>
</dbReference>
<dbReference type="RefSeq" id="WP_057817019.1">
    <property type="nucleotide sequence ID" value="NZ_CP031599.1"/>
</dbReference>
<evidence type="ECO:0000256" key="1">
    <source>
        <dbReference type="SAM" id="MobiDB-lite"/>
    </source>
</evidence>
<dbReference type="KEGG" id="rid:RIdsm_05432"/>
<gene>
    <name evidence="3" type="ORF">RIdsm_05432</name>
    <name evidence="2" type="ORF">XM52_15260</name>
</gene>
<name>A0A0T5P729_9RHOB</name>
<geneLocation type="plasmid" evidence="3">
    <name>pRIdsm_01</name>
</geneLocation>
<dbReference type="AlphaFoldDB" id="A0A0T5P729"/>
<reference evidence="2 4" key="1">
    <citation type="submission" date="2015-04" db="EMBL/GenBank/DDBJ databases">
        <title>The draft genome sequence of Roseovarius indicus B108T.</title>
        <authorList>
            <person name="Li G."/>
            <person name="Lai Q."/>
            <person name="Shao Z."/>
            <person name="Yan P."/>
        </authorList>
    </citation>
    <scope>NUCLEOTIDE SEQUENCE [LARGE SCALE GENOMIC DNA]</scope>
    <source>
        <strain evidence="2 4">B108</strain>
    </source>
</reference>
<organism evidence="2 4">
    <name type="scientific">Roseovarius indicus</name>
    <dbReference type="NCBI Taxonomy" id="540747"/>
    <lineage>
        <taxon>Bacteria</taxon>
        <taxon>Pseudomonadati</taxon>
        <taxon>Pseudomonadota</taxon>
        <taxon>Alphaproteobacteria</taxon>
        <taxon>Rhodobacterales</taxon>
        <taxon>Roseobacteraceae</taxon>
        <taxon>Roseovarius</taxon>
    </lineage>
</organism>
<dbReference type="EMBL" id="LAXI01000010">
    <property type="protein sequence ID" value="KRS16933.1"/>
    <property type="molecule type" value="Genomic_DNA"/>
</dbReference>
<sequence>MKNTFHCKQCRSEDVHFYATAIWDWESQDMMLEYVADDHVAVCRACNSEVETVMRTNDGLPLSELDLYDDEVFSEQLRLSMAARDAAPRDLESGQAKTTGSGP</sequence>
<keyword evidence="3" id="KW-0614">Plasmid</keyword>
<feature type="region of interest" description="Disordered" evidence="1">
    <location>
        <begin position="83"/>
        <end position="103"/>
    </location>
</feature>
<keyword evidence="4" id="KW-1185">Reference proteome</keyword>
<reference evidence="3 5" key="2">
    <citation type="submission" date="2018-08" db="EMBL/GenBank/DDBJ databases">
        <title>Genetic Globetrotter - A new plasmid hitch-hiking vast phylogenetic and geographic distances.</title>
        <authorList>
            <person name="Vollmers J."/>
            <person name="Petersen J."/>
        </authorList>
    </citation>
    <scope>NUCLEOTIDE SEQUENCE [LARGE SCALE GENOMIC DNA]</scope>
    <source>
        <strain evidence="3 5">DSM 26383</strain>
        <plasmid evidence="5">pridsm_01</plasmid>
        <plasmid evidence="3">pRIdsm_01</plasmid>
    </source>
</reference>
<evidence type="ECO:0000313" key="4">
    <source>
        <dbReference type="Proteomes" id="UP000051401"/>
    </source>
</evidence>
<proteinExistence type="predicted"/>
<evidence type="ECO:0000313" key="2">
    <source>
        <dbReference type="EMBL" id="KRS16933.1"/>
    </source>
</evidence>